<reference evidence="2 3" key="1">
    <citation type="submission" date="2022-01" db="EMBL/GenBank/DDBJ databases">
        <title>A chromosomal length assembly of Cordylochernes scorpioides.</title>
        <authorList>
            <person name="Zeh D."/>
            <person name="Zeh J."/>
        </authorList>
    </citation>
    <scope>NUCLEOTIDE SEQUENCE [LARGE SCALE GENOMIC DNA]</scope>
    <source>
        <strain evidence="2">IN4F17</strain>
        <tissue evidence="2">Whole Body</tissue>
    </source>
</reference>
<dbReference type="Gene3D" id="2.60.40.10">
    <property type="entry name" value="Immunoglobulins"/>
    <property type="match status" value="2"/>
</dbReference>
<feature type="domain" description="Ig-like" evidence="1">
    <location>
        <begin position="23"/>
        <end position="113"/>
    </location>
</feature>
<gene>
    <name evidence="2" type="ORF">LAZ67_14001372</name>
</gene>
<proteinExistence type="predicted"/>
<evidence type="ECO:0000313" key="2">
    <source>
        <dbReference type="EMBL" id="UYV76596.1"/>
    </source>
</evidence>
<evidence type="ECO:0000313" key="3">
    <source>
        <dbReference type="Proteomes" id="UP001235939"/>
    </source>
</evidence>
<dbReference type="SMART" id="SM00408">
    <property type="entry name" value="IGc2"/>
    <property type="match status" value="1"/>
</dbReference>
<dbReference type="InterPro" id="IPR007110">
    <property type="entry name" value="Ig-like_dom"/>
</dbReference>
<protein>
    <recommendedName>
        <fullName evidence="1">Ig-like domain-containing protein</fullName>
    </recommendedName>
</protein>
<dbReference type="Pfam" id="PF07679">
    <property type="entry name" value="I-set"/>
    <property type="match status" value="1"/>
</dbReference>
<name>A0ABY6L604_9ARAC</name>
<dbReference type="PANTHER" id="PTHR23278:SF19">
    <property type="entry name" value="OBSCURIN"/>
    <property type="match status" value="1"/>
</dbReference>
<organism evidence="2 3">
    <name type="scientific">Cordylochernes scorpioides</name>
    <dbReference type="NCBI Taxonomy" id="51811"/>
    <lineage>
        <taxon>Eukaryota</taxon>
        <taxon>Metazoa</taxon>
        <taxon>Ecdysozoa</taxon>
        <taxon>Arthropoda</taxon>
        <taxon>Chelicerata</taxon>
        <taxon>Arachnida</taxon>
        <taxon>Pseudoscorpiones</taxon>
        <taxon>Cheliferoidea</taxon>
        <taxon>Chernetidae</taxon>
        <taxon>Cordylochernes</taxon>
    </lineage>
</organism>
<dbReference type="SMART" id="SM00409">
    <property type="entry name" value="IG"/>
    <property type="match status" value="1"/>
</dbReference>
<dbReference type="PANTHER" id="PTHR23278">
    <property type="entry name" value="SIDESTEP PROTEIN"/>
    <property type="match status" value="1"/>
</dbReference>
<dbReference type="InterPro" id="IPR013098">
    <property type="entry name" value="Ig_I-set"/>
</dbReference>
<dbReference type="PROSITE" id="PS50835">
    <property type="entry name" value="IG_LIKE"/>
    <property type="match status" value="2"/>
</dbReference>
<accession>A0ABY6L604</accession>
<dbReference type="EMBL" id="CP092876">
    <property type="protein sequence ID" value="UYV76596.1"/>
    <property type="molecule type" value="Genomic_DNA"/>
</dbReference>
<dbReference type="InterPro" id="IPR003598">
    <property type="entry name" value="Ig_sub2"/>
</dbReference>
<dbReference type="SUPFAM" id="SSF48726">
    <property type="entry name" value="Immunoglobulin"/>
    <property type="match status" value="2"/>
</dbReference>
<dbReference type="InterPro" id="IPR003599">
    <property type="entry name" value="Ig_sub"/>
</dbReference>
<dbReference type="Proteomes" id="UP001235939">
    <property type="component" value="Chromosome 14"/>
</dbReference>
<dbReference type="InterPro" id="IPR036179">
    <property type="entry name" value="Ig-like_dom_sf"/>
</dbReference>
<dbReference type="InterPro" id="IPR013783">
    <property type="entry name" value="Ig-like_fold"/>
</dbReference>
<evidence type="ECO:0000259" key="1">
    <source>
        <dbReference type="PROSITE" id="PS50835"/>
    </source>
</evidence>
<feature type="domain" description="Ig-like" evidence="1">
    <location>
        <begin position="124"/>
        <end position="211"/>
    </location>
</feature>
<keyword evidence="3" id="KW-1185">Reference proteome</keyword>
<sequence length="246" mass="26951">MYAVRAVGPRQRGAGGCDVADVPQLSLRLGSKLRHSHIQEGNDVYFECNIRANPWVTEIGWKFEGAPLHTNVSAGIIVSNQTLVLQRVRRDNRGRYTCTGANSEGRGESAPLYLRVQFAPVCKPGQSTWYGAAKRETVLVTCHLDADPPAVNFSWTFNSSLDSPPLDIVTFSSEGAVSVATYVPRSVREFGSLLCSGRNAVGTQREPCHFTLAPAGRFFLHPGHPHNCLQTISSLYYSTIQQNSKS</sequence>